<comment type="caution">
    <text evidence="1">The sequence shown here is derived from an EMBL/GenBank/DDBJ whole genome shotgun (WGS) entry which is preliminary data.</text>
</comment>
<dbReference type="EMBL" id="CM023481">
    <property type="protein sequence ID" value="KAH6948393.1"/>
    <property type="molecule type" value="Genomic_DNA"/>
</dbReference>
<sequence>MQAGERAAKKRQRGSDRPGGAPERSAIKGAAASGPVAPSAAGARGPPEAADRRAPPQNNLTPPRPAAGQPVTLPHCWRTETTSRLKRP</sequence>
<evidence type="ECO:0000313" key="2">
    <source>
        <dbReference type="Proteomes" id="UP000821845"/>
    </source>
</evidence>
<gene>
    <name evidence="1" type="ORF">HPB50_024136</name>
</gene>
<reference evidence="1" key="1">
    <citation type="submission" date="2020-05" db="EMBL/GenBank/DDBJ databases">
        <title>Large-scale comparative analyses of tick genomes elucidate their genetic diversity and vector capacities.</title>
        <authorList>
            <person name="Jia N."/>
            <person name="Wang J."/>
            <person name="Shi W."/>
            <person name="Du L."/>
            <person name="Sun Y."/>
            <person name="Zhan W."/>
            <person name="Jiang J."/>
            <person name="Wang Q."/>
            <person name="Zhang B."/>
            <person name="Ji P."/>
            <person name="Sakyi L.B."/>
            <person name="Cui X."/>
            <person name="Yuan T."/>
            <person name="Jiang B."/>
            <person name="Yang W."/>
            <person name="Lam T.T.-Y."/>
            <person name="Chang Q."/>
            <person name="Ding S."/>
            <person name="Wang X."/>
            <person name="Zhu J."/>
            <person name="Ruan X."/>
            <person name="Zhao L."/>
            <person name="Wei J."/>
            <person name="Que T."/>
            <person name="Du C."/>
            <person name="Cheng J."/>
            <person name="Dai P."/>
            <person name="Han X."/>
            <person name="Huang E."/>
            <person name="Gao Y."/>
            <person name="Liu J."/>
            <person name="Shao H."/>
            <person name="Ye R."/>
            <person name="Li L."/>
            <person name="Wei W."/>
            <person name="Wang X."/>
            <person name="Wang C."/>
            <person name="Yang T."/>
            <person name="Huo Q."/>
            <person name="Li W."/>
            <person name="Guo W."/>
            <person name="Chen H."/>
            <person name="Zhou L."/>
            <person name="Ni X."/>
            <person name="Tian J."/>
            <person name="Zhou Y."/>
            <person name="Sheng Y."/>
            <person name="Liu T."/>
            <person name="Pan Y."/>
            <person name="Xia L."/>
            <person name="Li J."/>
            <person name="Zhao F."/>
            <person name="Cao W."/>
        </authorList>
    </citation>
    <scope>NUCLEOTIDE SEQUENCE</scope>
    <source>
        <strain evidence="1">Hyas-2018</strain>
    </source>
</reference>
<proteinExistence type="predicted"/>
<protein>
    <submittedName>
        <fullName evidence="1">Uncharacterized protein</fullName>
    </submittedName>
</protein>
<organism evidence="1 2">
    <name type="scientific">Hyalomma asiaticum</name>
    <name type="common">Tick</name>
    <dbReference type="NCBI Taxonomy" id="266040"/>
    <lineage>
        <taxon>Eukaryota</taxon>
        <taxon>Metazoa</taxon>
        <taxon>Ecdysozoa</taxon>
        <taxon>Arthropoda</taxon>
        <taxon>Chelicerata</taxon>
        <taxon>Arachnida</taxon>
        <taxon>Acari</taxon>
        <taxon>Parasitiformes</taxon>
        <taxon>Ixodida</taxon>
        <taxon>Ixodoidea</taxon>
        <taxon>Ixodidae</taxon>
        <taxon>Hyalomminae</taxon>
        <taxon>Hyalomma</taxon>
    </lineage>
</organism>
<accession>A0ACB7TQF2</accession>
<keyword evidence="2" id="KW-1185">Reference proteome</keyword>
<name>A0ACB7TQF2_HYAAI</name>
<evidence type="ECO:0000313" key="1">
    <source>
        <dbReference type="EMBL" id="KAH6948393.1"/>
    </source>
</evidence>
<dbReference type="Proteomes" id="UP000821845">
    <property type="component" value="Chromosome 1"/>
</dbReference>